<sequence length="493" mass="50222">MAFSFGQPSTSAPTTTSAPAFGGSTFSFGANNPNTAGTTGAAGTTGTGLFGQATATQPTTGTGTATGTGLFGNTGTAGTTGTTGGGLFGNTNTTTAGTGTTGGLFGNNTTTATASAPATGGLFGAANTNTTGTTGGLFGNTNTAAAAPASGGLFGSTTTAPTAATGGGLFGNTTTTQQPSGGLFGSTTTAPTSGGLFGAKPAAPSLFGQPAANPLAQSTLSASTLGPPPAQPAKNNLQVSVFGTPGSGGLTLEQRIEAIFQAWSPASPDCRFQYYFYNLVENPQAYGRPANATNEALWKRAISENPNPERLVPALAIGFDDLKKRTLSQQQENQSHMAALAQLRTRLTAVTAKHDTTRLARLAQTHTELSRRVRALARQLHMLIPAVRRSALTPEEEELRRKLLALEEGAGLARLAGRMNELWAMAGSVQARGKEAAGGRVEWAVVDEEGLASIAQMAQILKDQQNGLAHVTKILQDDLRALKIIQEGVPTHN</sequence>
<dbReference type="GO" id="GO:0036228">
    <property type="term" value="P:protein localization to nuclear inner membrane"/>
    <property type="evidence" value="ECO:0007669"/>
    <property type="project" value="TreeGrafter"/>
</dbReference>
<organism evidence="8 9">
    <name type="scientific">Rhizoctonia solani</name>
    <dbReference type="NCBI Taxonomy" id="456999"/>
    <lineage>
        <taxon>Eukaryota</taxon>
        <taxon>Fungi</taxon>
        <taxon>Dikarya</taxon>
        <taxon>Basidiomycota</taxon>
        <taxon>Agaricomycotina</taxon>
        <taxon>Agaricomycetes</taxon>
        <taxon>Cantharellales</taxon>
        <taxon>Ceratobasidiaceae</taxon>
        <taxon>Rhizoctonia</taxon>
    </lineage>
</organism>
<keyword evidence="3" id="KW-0906">Nuclear pore complex</keyword>
<keyword evidence="4" id="KW-0539">Nucleus</keyword>
<dbReference type="Gene3D" id="1.20.5.170">
    <property type="match status" value="1"/>
</dbReference>
<feature type="region of interest" description="Disordered" evidence="5">
    <location>
        <begin position="165"/>
        <end position="189"/>
    </location>
</feature>
<keyword evidence="2" id="KW-0813">Transport</keyword>
<feature type="compositionally biased region" description="Low complexity" evidence="5">
    <location>
        <begin position="50"/>
        <end position="63"/>
    </location>
</feature>
<dbReference type="PANTHER" id="PTHR13000:SF0">
    <property type="entry name" value="NUCLEOPORIN P54"/>
    <property type="match status" value="1"/>
</dbReference>
<dbReference type="InterPro" id="IPR040985">
    <property type="entry name" value="Nup54_C"/>
</dbReference>
<dbReference type="InterPro" id="IPR025712">
    <property type="entry name" value="Nup54_alpha-helical_dom"/>
</dbReference>
<dbReference type="Pfam" id="PF18437">
    <property type="entry name" value="Nup54_C"/>
    <property type="match status" value="1"/>
</dbReference>
<keyword evidence="3" id="KW-0811">Translocation</keyword>
<comment type="caution">
    <text evidence="8">The sequence shown here is derived from an EMBL/GenBank/DDBJ whole genome shotgun (WGS) entry which is preliminary data.</text>
</comment>
<accession>A0A8H7HF84</accession>
<dbReference type="EMBL" id="JACYCC010000024">
    <property type="protein sequence ID" value="KAF8685030.1"/>
    <property type="molecule type" value="Genomic_DNA"/>
</dbReference>
<name>A0A8H7HF84_9AGAM</name>
<dbReference type="GO" id="GO:0006607">
    <property type="term" value="P:NLS-bearing protein import into nucleus"/>
    <property type="evidence" value="ECO:0007669"/>
    <property type="project" value="TreeGrafter"/>
</dbReference>
<dbReference type="GO" id="GO:0044613">
    <property type="term" value="C:nuclear pore central transport channel"/>
    <property type="evidence" value="ECO:0007669"/>
    <property type="project" value="TreeGrafter"/>
</dbReference>
<evidence type="ECO:0000313" key="8">
    <source>
        <dbReference type="EMBL" id="KAF8685030.1"/>
    </source>
</evidence>
<dbReference type="GO" id="GO:0006999">
    <property type="term" value="P:nuclear pore organization"/>
    <property type="evidence" value="ECO:0007669"/>
    <property type="project" value="TreeGrafter"/>
</dbReference>
<comment type="subcellular location">
    <subcellularLocation>
        <location evidence="1">Nucleus</location>
        <location evidence="1">Nuclear pore complex</location>
    </subcellularLocation>
</comment>
<evidence type="ECO:0000256" key="3">
    <source>
        <dbReference type="ARBA" id="ARBA00023132"/>
    </source>
</evidence>
<feature type="domain" description="Nucleoporin Nup54 alpha-helical" evidence="6">
    <location>
        <begin position="291"/>
        <end position="424"/>
    </location>
</feature>
<dbReference type="AlphaFoldDB" id="A0A8H7HF84"/>
<evidence type="ECO:0000259" key="6">
    <source>
        <dbReference type="Pfam" id="PF13874"/>
    </source>
</evidence>
<keyword evidence="3" id="KW-0509">mRNA transport</keyword>
<proteinExistence type="predicted"/>
<feature type="domain" description="Nup54 C-terminal interacting" evidence="7">
    <location>
        <begin position="455"/>
        <end position="485"/>
    </location>
</feature>
<dbReference type="GO" id="GO:0017056">
    <property type="term" value="F:structural constituent of nuclear pore"/>
    <property type="evidence" value="ECO:0007669"/>
    <property type="project" value="TreeGrafter"/>
</dbReference>
<evidence type="ECO:0000256" key="4">
    <source>
        <dbReference type="ARBA" id="ARBA00023242"/>
    </source>
</evidence>
<dbReference type="InterPro" id="IPR024864">
    <property type="entry name" value="Nup54/Nup57/Nup44"/>
</dbReference>
<dbReference type="Pfam" id="PF13634">
    <property type="entry name" value="Nucleoporin_FG"/>
    <property type="match status" value="1"/>
</dbReference>
<reference evidence="8" key="1">
    <citation type="submission" date="2020-09" db="EMBL/GenBank/DDBJ databases">
        <title>Comparative genome analyses of four rice-infecting Rhizoctonia solani isolates reveal extensive enrichment of homogalacturonan modification genes.</title>
        <authorList>
            <person name="Lee D.-Y."/>
            <person name="Jeon J."/>
            <person name="Kim K.-T."/>
            <person name="Cheong K."/>
            <person name="Song H."/>
            <person name="Choi G."/>
            <person name="Ko J."/>
            <person name="Opiyo S.O."/>
            <person name="Zuo S."/>
            <person name="Madhav S."/>
            <person name="Lee Y.-H."/>
            <person name="Wang G.-L."/>
        </authorList>
    </citation>
    <scope>NUCLEOTIDE SEQUENCE</scope>
    <source>
        <strain evidence="8">AG1-IA YN-7</strain>
    </source>
</reference>
<feature type="region of interest" description="Disordered" evidence="5">
    <location>
        <begin position="49"/>
        <end position="94"/>
    </location>
</feature>
<dbReference type="Proteomes" id="UP000650582">
    <property type="component" value="Unassembled WGS sequence"/>
</dbReference>
<evidence type="ECO:0000256" key="5">
    <source>
        <dbReference type="SAM" id="MobiDB-lite"/>
    </source>
</evidence>
<dbReference type="Pfam" id="PF13874">
    <property type="entry name" value="Nup54"/>
    <property type="match status" value="1"/>
</dbReference>
<evidence type="ECO:0000313" key="9">
    <source>
        <dbReference type="Proteomes" id="UP000650582"/>
    </source>
</evidence>
<gene>
    <name evidence="8" type="ORF">RHS04_01075</name>
</gene>
<keyword evidence="3" id="KW-0653">Protein transport</keyword>
<dbReference type="PANTHER" id="PTHR13000">
    <property type="entry name" value="NUCLEOPORIN P54"/>
    <property type="match status" value="1"/>
</dbReference>
<evidence type="ECO:0000256" key="2">
    <source>
        <dbReference type="ARBA" id="ARBA00022448"/>
    </source>
</evidence>
<feature type="compositionally biased region" description="Polar residues" evidence="5">
    <location>
        <begin position="177"/>
        <end position="189"/>
    </location>
</feature>
<evidence type="ECO:0000259" key="7">
    <source>
        <dbReference type="Pfam" id="PF18437"/>
    </source>
</evidence>
<dbReference type="InterPro" id="IPR025574">
    <property type="entry name" value="Nucleoporin_FG_rpt"/>
</dbReference>
<protein>
    <submittedName>
        <fullName evidence="8">Nucleoporin complex subunit 54</fullName>
    </submittedName>
</protein>
<evidence type="ECO:0000256" key="1">
    <source>
        <dbReference type="ARBA" id="ARBA00004567"/>
    </source>
</evidence>